<keyword evidence="1 4" id="KW-0489">Methyltransferase</keyword>
<gene>
    <name evidence="4" type="ORF">EDD66_11927</name>
</gene>
<keyword evidence="2 4" id="KW-0808">Transferase</keyword>
<dbReference type="InterPro" id="IPR029063">
    <property type="entry name" value="SAM-dependent_MTases_sf"/>
</dbReference>
<reference evidence="4 5" key="1">
    <citation type="submission" date="2018-11" db="EMBL/GenBank/DDBJ databases">
        <title>Genomic Encyclopedia of Type Strains, Phase IV (KMG-IV): sequencing the most valuable type-strain genomes for metagenomic binning, comparative biology and taxonomic classification.</title>
        <authorList>
            <person name="Goeker M."/>
        </authorList>
    </citation>
    <scope>NUCLEOTIDE SEQUENCE [LARGE SCALE GENOMIC DNA]</scope>
    <source>
        <strain evidence="4 5">DSM 26537</strain>
    </source>
</reference>
<comment type="caution">
    <text evidence="4">The sequence shown here is derived from an EMBL/GenBank/DDBJ whole genome shotgun (WGS) entry which is preliminary data.</text>
</comment>
<organism evidence="4 5">
    <name type="scientific">Mobilisporobacter senegalensis</name>
    <dbReference type="NCBI Taxonomy" id="1329262"/>
    <lineage>
        <taxon>Bacteria</taxon>
        <taxon>Bacillati</taxon>
        <taxon>Bacillota</taxon>
        <taxon>Clostridia</taxon>
        <taxon>Lachnospirales</taxon>
        <taxon>Lachnospiraceae</taxon>
        <taxon>Mobilisporobacter</taxon>
    </lineage>
</organism>
<proteinExistence type="predicted"/>
<dbReference type="InterPro" id="IPR041698">
    <property type="entry name" value="Methyltransf_25"/>
</dbReference>
<dbReference type="EMBL" id="RJVG01000019">
    <property type="protein sequence ID" value="ROR21917.1"/>
    <property type="molecule type" value="Genomic_DNA"/>
</dbReference>
<dbReference type="RefSeq" id="WP_170164413.1">
    <property type="nucleotide sequence ID" value="NZ_RJVG01000019.1"/>
</dbReference>
<dbReference type="SUPFAM" id="SSF53335">
    <property type="entry name" value="S-adenosyl-L-methionine-dependent methyltransferases"/>
    <property type="match status" value="1"/>
</dbReference>
<dbReference type="CDD" id="cd02440">
    <property type="entry name" value="AdoMet_MTases"/>
    <property type="match status" value="1"/>
</dbReference>
<evidence type="ECO:0000256" key="2">
    <source>
        <dbReference type="ARBA" id="ARBA00022679"/>
    </source>
</evidence>
<dbReference type="GO" id="GO:0008168">
    <property type="term" value="F:methyltransferase activity"/>
    <property type="evidence" value="ECO:0007669"/>
    <property type="project" value="UniProtKB-KW"/>
</dbReference>
<evidence type="ECO:0000313" key="5">
    <source>
        <dbReference type="Proteomes" id="UP000273083"/>
    </source>
</evidence>
<dbReference type="PANTHER" id="PTHR43861:SF1">
    <property type="entry name" value="TRANS-ACONITATE 2-METHYLTRANSFERASE"/>
    <property type="match status" value="1"/>
</dbReference>
<protein>
    <submittedName>
        <fullName evidence="4">Methyltransferase family protein</fullName>
    </submittedName>
</protein>
<dbReference type="PANTHER" id="PTHR43861">
    <property type="entry name" value="TRANS-ACONITATE 2-METHYLTRANSFERASE-RELATED"/>
    <property type="match status" value="1"/>
</dbReference>
<dbReference type="AlphaFoldDB" id="A0A3N1XB17"/>
<dbReference type="Gene3D" id="3.40.50.150">
    <property type="entry name" value="Vaccinia Virus protein VP39"/>
    <property type="match status" value="1"/>
</dbReference>
<evidence type="ECO:0000259" key="3">
    <source>
        <dbReference type="Pfam" id="PF13649"/>
    </source>
</evidence>
<evidence type="ECO:0000313" key="4">
    <source>
        <dbReference type="EMBL" id="ROR21917.1"/>
    </source>
</evidence>
<dbReference type="Proteomes" id="UP000273083">
    <property type="component" value="Unassembled WGS sequence"/>
</dbReference>
<dbReference type="Pfam" id="PF13649">
    <property type="entry name" value="Methyltransf_25"/>
    <property type="match status" value="1"/>
</dbReference>
<name>A0A3N1XB17_9FIRM</name>
<feature type="domain" description="Methyltransferase" evidence="3">
    <location>
        <begin position="40"/>
        <end position="128"/>
    </location>
</feature>
<sequence>MDQTDYYNRHAGVYYENTVDLDMTEILEQFIELLPESSTVLDLGCGSGRDSLYFIEKGYDVTSIDGAKELCELAQIHIGQDVLCMTYEDMDFKEVFDGVWACASLVHITRTDMDSILDKITDSLKPHGVLYMSFKYGEYSGVKDGIYYTEYKTRMMRELIASHENLEIIEIFKTNDIRPERKEQEWLNVFLRKVPYDLGE</sequence>
<evidence type="ECO:0000256" key="1">
    <source>
        <dbReference type="ARBA" id="ARBA00022603"/>
    </source>
</evidence>
<dbReference type="GO" id="GO:0032259">
    <property type="term" value="P:methylation"/>
    <property type="evidence" value="ECO:0007669"/>
    <property type="project" value="UniProtKB-KW"/>
</dbReference>
<accession>A0A3N1XB17</accession>
<keyword evidence="5" id="KW-1185">Reference proteome</keyword>